<gene>
    <name evidence="1" type="ORF">F1B92_07635</name>
</gene>
<protein>
    <recommendedName>
        <fullName evidence="3">Helicase C-terminal domain-containing protein</fullName>
    </recommendedName>
</protein>
<dbReference type="AlphaFoldDB" id="A0A6L5WIQ5"/>
<keyword evidence="2" id="KW-1185">Reference proteome</keyword>
<dbReference type="EMBL" id="VWSJ01000034">
    <property type="protein sequence ID" value="MSN97029.1"/>
    <property type="molecule type" value="Genomic_DNA"/>
</dbReference>
<comment type="caution">
    <text evidence="1">The sequence shown here is derived from an EMBL/GenBank/DDBJ whole genome shotgun (WGS) entry which is preliminary data.</text>
</comment>
<sequence>MIINGQPGTTAEYIQASSRVGRASTPGIVFTNYHKTEARNISFYENFISYHSNFYTFVEPTSITPFTKQARDRALHAALIFCIRHSNSKFTPNDAPKDINFDDDLVKDIIKTFIKRIARTSDSQIINTQKHIDELILMWQEKQKEALSLNYKLCYSNTYNSSLNLLRGFDDDPKKGLWKTLRSMRNVEKNALIRTMKKES</sequence>
<evidence type="ECO:0000313" key="1">
    <source>
        <dbReference type="EMBL" id="MSN97029.1"/>
    </source>
</evidence>
<organism evidence="1 2">
    <name type="scientific">Campylobacter portucalensis</name>
    <dbReference type="NCBI Taxonomy" id="2608384"/>
    <lineage>
        <taxon>Bacteria</taxon>
        <taxon>Pseudomonadati</taxon>
        <taxon>Campylobacterota</taxon>
        <taxon>Epsilonproteobacteria</taxon>
        <taxon>Campylobacterales</taxon>
        <taxon>Campylobacteraceae</taxon>
        <taxon>Campylobacter</taxon>
    </lineage>
</organism>
<evidence type="ECO:0008006" key="3">
    <source>
        <dbReference type="Google" id="ProtNLM"/>
    </source>
</evidence>
<name>A0A6L5WIQ5_9BACT</name>
<reference evidence="1 2" key="2">
    <citation type="submission" date="2020-03" db="EMBL/GenBank/DDBJ databases">
        <title>Campylobacter portucalensis sp. nov., a new species of Campylobacter isolated from the reproductive tract of bulls.</title>
        <authorList>
            <person name="Silva M.F."/>
            <person name="Pereira G."/>
            <person name="Carneiro C."/>
            <person name="Hemphill A."/>
            <person name="Mateus L."/>
            <person name="Lopes-Da-Costa L."/>
            <person name="Silva E."/>
        </authorList>
    </citation>
    <scope>NUCLEOTIDE SEQUENCE [LARGE SCALE GENOMIC DNA]</scope>
    <source>
        <strain evidence="1 2">FMV-PI01</strain>
    </source>
</reference>
<evidence type="ECO:0000313" key="2">
    <source>
        <dbReference type="Proteomes" id="UP000476338"/>
    </source>
</evidence>
<dbReference type="Proteomes" id="UP000476338">
    <property type="component" value="Unassembled WGS sequence"/>
</dbReference>
<dbReference type="RefSeq" id="WP_154571279.1">
    <property type="nucleotide sequence ID" value="NZ_VWSJ01000034.1"/>
</dbReference>
<proteinExistence type="predicted"/>
<reference evidence="1 2" key="1">
    <citation type="submission" date="2019-09" db="EMBL/GenBank/DDBJ databases">
        <authorList>
            <person name="Silva M."/>
            <person name="Pereira G."/>
            <person name="Lopes-Da-Costa L."/>
            <person name="Silva E."/>
        </authorList>
    </citation>
    <scope>NUCLEOTIDE SEQUENCE [LARGE SCALE GENOMIC DNA]</scope>
    <source>
        <strain evidence="1 2">FMV-PI01</strain>
    </source>
</reference>
<accession>A0A6L5WIQ5</accession>